<proteinExistence type="predicted"/>
<keyword evidence="4" id="KW-1133">Transmembrane helix</keyword>
<dbReference type="Gene3D" id="3.80.10.10">
    <property type="entry name" value="Ribonuclease Inhibitor"/>
    <property type="match status" value="1"/>
</dbReference>
<name>A0A8U0W2K9_9MUSC</name>
<dbReference type="Pfam" id="PF13855">
    <property type="entry name" value="LRR_8"/>
    <property type="match status" value="1"/>
</dbReference>
<organism evidence="5 6">
    <name type="scientific">Glossina fuscipes</name>
    <dbReference type="NCBI Taxonomy" id="7396"/>
    <lineage>
        <taxon>Eukaryota</taxon>
        <taxon>Metazoa</taxon>
        <taxon>Ecdysozoa</taxon>
        <taxon>Arthropoda</taxon>
        <taxon>Hexapoda</taxon>
        <taxon>Insecta</taxon>
        <taxon>Pterygota</taxon>
        <taxon>Neoptera</taxon>
        <taxon>Endopterygota</taxon>
        <taxon>Diptera</taxon>
        <taxon>Brachycera</taxon>
        <taxon>Muscomorpha</taxon>
        <taxon>Hippoboscoidea</taxon>
        <taxon>Glossinidae</taxon>
        <taxon>Glossina</taxon>
    </lineage>
</organism>
<feature type="region of interest" description="Disordered" evidence="3">
    <location>
        <begin position="180"/>
        <end position="207"/>
    </location>
</feature>
<dbReference type="PANTHER" id="PTHR48051">
    <property type="match status" value="1"/>
</dbReference>
<dbReference type="RefSeq" id="XP_037879374.1">
    <property type="nucleotide sequence ID" value="XM_038023446.1"/>
</dbReference>
<reference evidence="6" key="1">
    <citation type="submission" date="2025-08" db="UniProtKB">
        <authorList>
            <consortium name="RefSeq"/>
        </authorList>
    </citation>
    <scope>IDENTIFICATION</scope>
    <source>
        <tissue evidence="6">Whole body pupa</tissue>
    </source>
</reference>
<dbReference type="GO" id="GO:0005737">
    <property type="term" value="C:cytoplasm"/>
    <property type="evidence" value="ECO:0007669"/>
    <property type="project" value="TreeGrafter"/>
</dbReference>
<keyword evidence="5" id="KW-1185">Reference proteome</keyword>
<keyword evidence="4" id="KW-0472">Membrane</keyword>
<dbReference type="SUPFAM" id="SSF52058">
    <property type="entry name" value="L domain-like"/>
    <property type="match status" value="1"/>
</dbReference>
<dbReference type="KEGG" id="gfs:119631332"/>
<sequence>MPAKSKINVKEKVEDNVCDLSLSELKEVPVSEIASFKRVNVLDLSSNRLLTLGNNFTLLTRLVKLDLSKNKIKSLPDEFGVLRNLRHLNLYDNQLQYLPITFGDLNSLRYLDLKCNPLHTTLAKVVGPCLTNKDCQESARKTVNFMTQLKANSTKEDYVNIHQQQTLASLSKEINADKTSNDKAAGDIHKSKKSTKKYKSKKKANFDNQHQTSAIPTTIGTITTTTTTTTTTTLSSSTSASATALGNNNNLTISKTAKSKRSADGILKANTNSSRNHGTALSTLIIFLLLLGVNIVVIYMVMFKNPEIAEKLVEAIPHQYRNLIITKTEIFRLRVTDWISQFRTPPEEN</sequence>
<dbReference type="InterPro" id="IPR003591">
    <property type="entry name" value="Leu-rich_rpt_typical-subtyp"/>
</dbReference>
<dbReference type="InterPro" id="IPR050216">
    <property type="entry name" value="LRR_domain-containing"/>
</dbReference>
<protein>
    <submittedName>
        <fullName evidence="6">Leucine-rich repeat-containing protein 59</fullName>
    </submittedName>
</protein>
<evidence type="ECO:0000256" key="4">
    <source>
        <dbReference type="SAM" id="Phobius"/>
    </source>
</evidence>
<evidence type="ECO:0000256" key="3">
    <source>
        <dbReference type="SAM" id="MobiDB-lite"/>
    </source>
</evidence>
<dbReference type="Proteomes" id="UP000092443">
    <property type="component" value="Unplaced"/>
</dbReference>
<dbReference type="GeneID" id="119631332"/>
<dbReference type="PROSITE" id="PS51450">
    <property type="entry name" value="LRR"/>
    <property type="match status" value="1"/>
</dbReference>
<keyword evidence="2" id="KW-0677">Repeat</keyword>
<dbReference type="InterPro" id="IPR001611">
    <property type="entry name" value="Leu-rich_rpt"/>
</dbReference>
<keyword evidence="4" id="KW-0812">Transmembrane</keyword>
<dbReference type="PANTHER" id="PTHR48051:SF42">
    <property type="entry name" value="LEUCINE-RICH REPEAT-CONTAINING PROTEIN 18-LIKE"/>
    <property type="match status" value="1"/>
</dbReference>
<evidence type="ECO:0000256" key="1">
    <source>
        <dbReference type="ARBA" id="ARBA00022614"/>
    </source>
</evidence>
<feature type="transmembrane region" description="Helical" evidence="4">
    <location>
        <begin position="280"/>
        <end position="302"/>
    </location>
</feature>
<gene>
    <name evidence="6" type="primary">LOC119631332</name>
</gene>
<accession>A0A8U0W2K9</accession>
<dbReference type="SMART" id="SM00369">
    <property type="entry name" value="LRR_TYP"/>
    <property type="match status" value="4"/>
</dbReference>
<dbReference type="AlphaFoldDB" id="A0A8U0W2K9"/>
<evidence type="ECO:0000256" key="2">
    <source>
        <dbReference type="ARBA" id="ARBA00022737"/>
    </source>
</evidence>
<evidence type="ECO:0000313" key="5">
    <source>
        <dbReference type="Proteomes" id="UP000092443"/>
    </source>
</evidence>
<feature type="compositionally biased region" description="Basic residues" evidence="3">
    <location>
        <begin position="190"/>
        <end position="203"/>
    </location>
</feature>
<feature type="compositionally biased region" description="Basic and acidic residues" evidence="3">
    <location>
        <begin position="180"/>
        <end position="189"/>
    </location>
</feature>
<dbReference type="InterPro" id="IPR032675">
    <property type="entry name" value="LRR_dom_sf"/>
</dbReference>
<evidence type="ECO:0000313" key="6">
    <source>
        <dbReference type="RefSeq" id="XP_037879374.1"/>
    </source>
</evidence>
<keyword evidence="1" id="KW-0433">Leucine-rich repeat</keyword>